<proteinExistence type="predicted"/>
<name>A0A0F9B1G5_9ZZZZ</name>
<dbReference type="AlphaFoldDB" id="A0A0F9B1G5"/>
<sequence>HLMADYFLQTQWMLQKFKPDWGFFLPLLAHAGVHALFTLGVCLFVAPHLWWLAVVDLVAHFIMDRIKAGPKYLGRFKALSGAEYMRTVENEHWAKSSQNNKEMLRAINKKRRHNVYFWRSLGVDQMFHHLTHYYIVFVLIMDKVL</sequence>
<comment type="caution">
    <text evidence="1">The sequence shown here is derived from an EMBL/GenBank/DDBJ whole genome shotgun (WGS) entry which is preliminary data.</text>
</comment>
<gene>
    <name evidence="1" type="ORF">LCGC14_2502540</name>
</gene>
<reference evidence="1" key="1">
    <citation type="journal article" date="2015" name="Nature">
        <title>Complex archaea that bridge the gap between prokaryotes and eukaryotes.</title>
        <authorList>
            <person name="Spang A."/>
            <person name="Saw J.H."/>
            <person name="Jorgensen S.L."/>
            <person name="Zaremba-Niedzwiedzka K."/>
            <person name="Martijn J."/>
            <person name="Lind A.E."/>
            <person name="van Eijk R."/>
            <person name="Schleper C."/>
            <person name="Guy L."/>
            <person name="Ettema T.J."/>
        </authorList>
    </citation>
    <scope>NUCLEOTIDE SEQUENCE</scope>
</reference>
<dbReference type="EMBL" id="LAZR01039949">
    <property type="protein sequence ID" value="KKL15739.1"/>
    <property type="molecule type" value="Genomic_DNA"/>
</dbReference>
<evidence type="ECO:0000313" key="1">
    <source>
        <dbReference type="EMBL" id="KKL15739.1"/>
    </source>
</evidence>
<protein>
    <recommendedName>
        <fullName evidence="2">DUF3307 domain-containing protein</fullName>
    </recommendedName>
</protein>
<organism evidence="1">
    <name type="scientific">marine sediment metagenome</name>
    <dbReference type="NCBI Taxonomy" id="412755"/>
    <lineage>
        <taxon>unclassified sequences</taxon>
        <taxon>metagenomes</taxon>
        <taxon>ecological metagenomes</taxon>
    </lineage>
</organism>
<accession>A0A0F9B1G5</accession>
<feature type="non-terminal residue" evidence="1">
    <location>
        <position position="1"/>
    </location>
</feature>
<evidence type="ECO:0008006" key="2">
    <source>
        <dbReference type="Google" id="ProtNLM"/>
    </source>
</evidence>